<reference evidence="6 7" key="1">
    <citation type="submission" date="2024-09" db="EMBL/GenBank/DDBJ databases">
        <title>Chromosome-scale assembly of Riccia sorocarpa.</title>
        <authorList>
            <person name="Paukszto L."/>
        </authorList>
    </citation>
    <scope>NUCLEOTIDE SEQUENCE [LARGE SCALE GENOMIC DNA]</scope>
    <source>
        <strain evidence="6">LP-2024</strain>
        <tissue evidence="6">Aerial parts of the thallus</tissue>
    </source>
</reference>
<feature type="compositionally biased region" description="Polar residues" evidence="4">
    <location>
        <begin position="171"/>
        <end position="184"/>
    </location>
</feature>
<dbReference type="GO" id="GO:0016787">
    <property type="term" value="F:hydrolase activity"/>
    <property type="evidence" value="ECO:0007669"/>
    <property type="project" value="UniProtKB-KW"/>
</dbReference>
<dbReference type="SUPFAM" id="SSF52540">
    <property type="entry name" value="P-loop containing nucleoside triphosphate hydrolases"/>
    <property type="match status" value="1"/>
</dbReference>
<accession>A0ABD3GIT7</accession>
<evidence type="ECO:0000256" key="3">
    <source>
        <dbReference type="ARBA" id="ARBA00022840"/>
    </source>
</evidence>
<dbReference type="PANTHER" id="PTHR45626">
    <property type="entry name" value="TRANSCRIPTION TERMINATION FACTOR 2-RELATED"/>
    <property type="match status" value="1"/>
</dbReference>
<dbReference type="EMBL" id="JBJQOH010000008">
    <property type="protein sequence ID" value="KAL3677074.1"/>
    <property type="molecule type" value="Genomic_DNA"/>
</dbReference>
<organism evidence="6 7">
    <name type="scientific">Riccia sorocarpa</name>
    <dbReference type="NCBI Taxonomy" id="122646"/>
    <lineage>
        <taxon>Eukaryota</taxon>
        <taxon>Viridiplantae</taxon>
        <taxon>Streptophyta</taxon>
        <taxon>Embryophyta</taxon>
        <taxon>Marchantiophyta</taxon>
        <taxon>Marchantiopsida</taxon>
        <taxon>Marchantiidae</taxon>
        <taxon>Marchantiales</taxon>
        <taxon>Ricciaceae</taxon>
        <taxon>Riccia</taxon>
    </lineage>
</organism>
<sequence>MHRTISKYKGGRKKPSLWNLFILQQPHKLKLGAGNKDCVFPSIVRREACSPKLSYLIDKAAQTLRMNLKQTAMVENRKEAVVGSGLLSVELLKHQRIALNWMEERETKMGLPYGGILADDQGLGKTISIIALILKARTPVRRKAVETSDSSAFEAAMIDLGDDEDSHPVGVNTSAGGKSNTKGQATEGLRRAVNRMVEDVKIGSKGRPAAGTLVPLPEEQDSDKKNPKDLDFPPPFRPSKPKKPERTDGNAKKTRGDGKGRFVEWENGSIDSGPLARMKWFRVILDEAQSIKDSRAQVARRGDGV</sequence>
<keyword evidence="1" id="KW-0547">Nucleotide-binding</keyword>
<name>A0ABD3GIT7_9MARC</name>
<dbReference type="PANTHER" id="PTHR45626:SF16">
    <property type="entry name" value="ATP-DEPENDENT HELICASE ULS1"/>
    <property type="match status" value="1"/>
</dbReference>
<keyword evidence="2" id="KW-0378">Hydrolase</keyword>
<comment type="caution">
    <text evidence="6">The sequence shown here is derived from an EMBL/GenBank/DDBJ whole genome shotgun (WGS) entry which is preliminary data.</text>
</comment>
<evidence type="ECO:0000313" key="6">
    <source>
        <dbReference type="EMBL" id="KAL3677074.1"/>
    </source>
</evidence>
<feature type="compositionally biased region" description="Basic and acidic residues" evidence="4">
    <location>
        <begin position="222"/>
        <end position="231"/>
    </location>
</feature>
<gene>
    <name evidence="6" type="ORF">R1sor_027022</name>
</gene>
<feature type="compositionally biased region" description="Basic and acidic residues" evidence="4">
    <location>
        <begin position="242"/>
        <end position="264"/>
    </location>
</feature>
<keyword evidence="3" id="KW-0067">ATP-binding</keyword>
<evidence type="ECO:0000313" key="7">
    <source>
        <dbReference type="Proteomes" id="UP001633002"/>
    </source>
</evidence>
<keyword evidence="7" id="KW-1185">Reference proteome</keyword>
<evidence type="ECO:0000256" key="2">
    <source>
        <dbReference type="ARBA" id="ARBA00022801"/>
    </source>
</evidence>
<dbReference type="Pfam" id="PF00176">
    <property type="entry name" value="SNF2-rel_dom"/>
    <property type="match status" value="1"/>
</dbReference>
<dbReference type="GO" id="GO:0005524">
    <property type="term" value="F:ATP binding"/>
    <property type="evidence" value="ECO:0007669"/>
    <property type="project" value="UniProtKB-KW"/>
</dbReference>
<protein>
    <recommendedName>
        <fullName evidence="5">SNF2 N-terminal domain-containing protein</fullName>
    </recommendedName>
</protein>
<proteinExistence type="predicted"/>
<feature type="domain" description="SNF2 N-terminal" evidence="5">
    <location>
        <begin position="94"/>
        <end position="136"/>
    </location>
</feature>
<evidence type="ECO:0000259" key="5">
    <source>
        <dbReference type="Pfam" id="PF00176"/>
    </source>
</evidence>
<evidence type="ECO:0000256" key="1">
    <source>
        <dbReference type="ARBA" id="ARBA00022741"/>
    </source>
</evidence>
<feature type="region of interest" description="Disordered" evidence="4">
    <location>
        <begin position="160"/>
        <end position="269"/>
    </location>
</feature>
<dbReference type="InterPro" id="IPR027417">
    <property type="entry name" value="P-loop_NTPase"/>
</dbReference>
<dbReference type="InterPro" id="IPR038718">
    <property type="entry name" value="SNF2-like_sf"/>
</dbReference>
<dbReference type="Gene3D" id="3.40.50.10810">
    <property type="entry name" value="Tandem AAA-ATPase domain"/>
    <property type="match status" value="1"/>
</dbReference>
<dbReference type="InterPro" id="IPR000330">
    <property type="entry name" value="SNF2_N"/>
</dbReference>
<dbReference type="Proteomes" id="UP001633002">
    <property type="component" value="Unassembled WGS sequence"/>
</dbReference>
<evidence type="ECO:0000256" key="4">
    <source>
        <dbReference type="SAM" id="MobiDB-lite"/>
    </source>
</evidence>
<dbReference type="InterPro" id="IPR050628">
    <property type="entry name" value="SNF2_RAD54_helicase_TF"/>
</dbReference>
<dbReference type="AlphaFoldDB" id="A0ABD3GIT7"/>